<dbReference type="SUPFAM" id="SSF46785">
    <property type="entry name" value="Winged helix' DNA-binding domain"/>
    <property type="match status" value="1"/>
</dbReference>
<protein>
    <submittedName>
        <fullName evidence="6">LysR family transcriptional regulator</fullName>
    </submittedName>
</protein>
<accession>A0A917UY50</accession>
<gene>
    <name evidence="6" type="ORF">GCM10009304_21460</name>
</gene>
<dbReference type="PANTHER" id="PTHR30537:SF26">
    <property type="entry name" value="GLYCINE CLEAVAGE SYSTEM TRANSCRIPTIONAL ACTIVATOR"/>
    <property type="match status" value="1"/>
</dbReference>
<dbReference type="AlphaFoldDB" id="A0A917UY50"/>
<dbReference type="PRINTS" id="PR00039">
    <property type="entry name" value="HTHLYSR"/>
</dbReference>
<dbReference type="CDD" id="cd08432">
    <property type="entry name" value="PBP2_GcdR_TrpI_HvrB_AmpR_like"/>
    <property type="match status" value="1"/>
</dbReference>
<dbReference type="GO" id="GO:0006351">
    <property type="term" value="P:DNA-templated transcription"/>
    <property type="evidence" value="ECO:0007669"/>
    <property type="project" value="TreeGrafter"/>
</dbReference>
<keyword evidence="3" id="KW-0238">DNA-binding</keyword>
<dbReference type="EMBL" id="BMPO01000004">
    <property type="protein sequence ID" value="GGJ95082.1"/>
    <property type="molecule type" value="Genomic_DNA"/>
</dbReference>
<comment type="similarity">
    <text evidence="1">Belongs to the LysR transcriptional regulatory family.</text>
</comment>
<dbReference type="Gene3D" id="3.40.190.10">
    <property type="entry name" value="Periplasmic binding protein-like II"/>
    <property type="match status" value="2"/>
</dbReference>
<dbReference type="GO" id="GO:0043565">
    <property type="term" value="F:sequence-specific DNA binding"/>
    <property type="evidence" value="ECO:0007669"/>
    <property type="project" value="TreeGrafter"/>
</dbReference>
<dbReference type="NCBIfam" id="TIGR03418">
    <property type="entry name" value="chol_sulf_TF"/>
    <property type="match status" value="1"/>
</dbReference>
<evidence type="ECO:0000256" key="4">
    <source>
        <dbReference type="ARBA" id="ARBA00023163"/>
    </source>
</evidence>
<dbReference type="Pfam" id="PF03466">
    <property type="entry name" value="LysR_substrate"/>
    <property type="match status" value="1"/>
</dbReference>
<organism evidence="6 7">
    <name type="scientific">Pseudomonas matsuisoli</name>
    <dbReference type="NCBI Taxonomy" id="1515666"/>
    <lineage>
        <taxon>Bacteria</taxon>
        <taxon>Pseudomonadati</taxon>
        <taxon>Pseudomonadota</taxon>
        <taxon>Gammaproteobacteria</taxon>
        <taxon>Pseudomonadales</taxon>
        <taxon>Pseudomonadaceae</taxon>
        <taxon>Pseudomonas</taxon>
    </lineage>
</organism>
<dbReference type="PANTHER" id="PTHR30537">
    <property type="entry name" value="HTH-TYPE TRANSCRIPTIONAL REGULATOR"/>
    <property type="match status" value="1"/>
</dbReference>
<proteinExistence type="inferred from homology"/>
<evidence type="ECO:0000256" key="3">
    <source>
        <dbReference type="ARBA" id="ARBA00023125"/>
    </source>
</evidence>
<dbReference type="InterPro" id="IPR000847">
    <property type="entry name" value="LysR_HTH_N"/>
</dbReference>
<evidence type="ECO:0000259" key="5">
    <source>
        <dbReference type="PROSITE" id="PS50931"/>
    </source>
</evidence>
<feature type="domain" description="HTH lysR-type" evidence="5">
    <location>
        <begin position="8"/>
        <end position="65"/>
    </location>
</feature>
<evidence type="ECO:0000313" key="6">
    <source>
        <dbReference type="EMBL" id="GGJ95082.1"/>
    </source>
</evidence>
<keyword evidence="4" id="KW-0804">Transcription</keyword>
<dbReference type="FunFam" id="1.10.10.10:FF:000001">
    <property type="entry name" value="LysR family transcriptional regulator"/>
    <property type="match status" value="1"/>
</dbReference>
<keyword evidence="7" id="KW-1185">Reference proteome</keyword>
<dbReference type="Gene3D" id="1.10.10.10">
    <property type="entry name" value="Winged helix-like DNA-binding domain superfamily/Winged helix DNA-binding domain"/>
    <property type="match status" value="1"/>
</dbReference>
<comment type="caution">
    <text evidence="6">The sequence shown here is derived from an EMBL/GenBank/DDBJ whole genome shotgun (WGS) entry which is preliminary data.</text>
</comment>
<evidence type="ECO:0000256" key="1">
    <source>
        <dbReference type="ARBA" id="ARBA00009437"/>
    </source>
</evidence>
<dbReference type="PROSITE" id="PS50931">
    <property type="entry name" value="HTH_LYSR"/>
    <property type="match status" value="1"/>
</dbReference>
<reference evidence="6" key="2">
    <citation type="submission" date="2020-09" db="EMBL/GenBank/DDBJ databases">
        <authorList>
            <person name="Sun Q."/>
            <person name="Ohkuma M."/>
        </authorList>
    </citation>
    <scope>NUCLEOTIDE SEQUENCE</scope>
    <source>
        <strain evidence="6">JCM 30078</strain>
    </source>
</reference>
<name>A0A917UY50_9PSED</name>
<dbReference type="SUPFAM" id="SSF53850">
    <property type="entry name" value="Periplasmic binding protein-like II"/>
    <property type="match status" value="1"/>
</dbReference>
<evidence type="ECO:0000313" key="7">
    <source>
        <dbReference type="Proteomes" id="UP000635983"/>
    </source>
</evidence>
<dbReference type="InterPro" id="IPR058163">
    <property type="entry name" value="LysR-type_TF_proteobact-type"/>
</dbReference>
<reference evidence="6" key="1">
    <citation type="journal article" date="2014" name="Int. J. Syst. Evol. Microbiol.">
        <title>Complete genome sequence of Corynebacterium casei LMG S-19264T (=DSM 44701T), isolated from a smear-ripened cheese.</title>
        <authorList>
            <consortium name="US DOE Joint Genome Institute (JGI-PGF)"/>
            <person name="Walter F."/>
            <person name="Albersmeier A."/>
            <person name="Kalinowski J."/>
            <person name="Ruckert C."/>
        </authorList>
    </citation>
    <scope>NUCLEOTIDE SEQUENCE</scope>
    <source>
        <strain evidence="6">JCM 30078</strain>
    </source>
</reference>
<dbReference type="InterPro" id="IPR005119">
    <property type="entry name" value="LysR_subst-bd"/>
</dbReference>
<dbReference type="Proteomes" id="UP000635983">
    <property type="component" value="Unassembled WGS sequence"/>
</dbReference>
<evidence type="ECO:0000256" key="2">
    <source>
        <dbReference type="ARBA" id="ARBA00023015"/>
    </source>
</evidence>
<sequence length="305" mass="34559">MQRFLGDISLDALRIFEAAARLEGFTAAADELGTSQPAVSQQIKRLERQLEVRLFDRVHRGLRLTEAGEILLVATQDGLLKLDGGIAAVRSRTQQEVLQVATDHAFAAYWLMPRLPRFHAENPDIDVSLLTRERGLGTISHSVDMLIGFGDGRSKHGEAHFLFHEEVFPVCSPVLLQRYDTRDLRHLPLLHLRSERRARWFEWSELFQALDIPGKVPPGGLHFDNYTLVIQAAIAAQGVAIGWRYLMDDLIAQGVLTRLGEAGGWSARGYYLIVPERKRRSHLMERFVDWLKAELRQSKALPIAR</sequence>
<dbReference type="GO" id="GO:0003700">
    <property type="term" value="F:DNA-binding transcription factor activity"/>
    <property type="evidence" value="ECO:0007669"/>
    <property type="project" value="InterPro"/>
</dbReference>
<dbReference type="InterPro" id="IPR036390">
    <property type="entry name" value="WH_DNA-bd_sf"/>
</dbReference>
<dbReference type="Pfam" id="PF00126">
    <property type="entry name" value="HTH_1"/>
    <property type="match status" value="1"/>
</dbReference>
<dbReference type="InterPro" id="IPR017786">
    <property type="entry name" value="TF_choline_sulphate-util"/>
</dbReference>
<keyword evidence="2" id="KW-0805">Transcription regulation</keyword>
<dbReference type="InterPro" id="IPR036388">
    <property type="entry name" value="WH-like_DNA-bd_sf"/>
</dbReference>
<dbReference type="RefSeq" id="WP_188983209.1">
    <property type="nucleotide sequence ID" value="NZ_BMPO01000004.1"/>
</dbReference>